<dbReference type="InterPro" id="IPR005402">
    <property type="entry name" value="K_chnl_volt-dep_bsu_KCNAB3"/>
</dbReference>
<dbReference type="Gene3D" id="3.20.20.100">
    <property type="entry name" value="NADP-dependent oxidoreductase domain"/>
    <property type="match status" value="2"/>
</dbReference>
<evidence type="ECO:0000256" key="4">
    <source>
        <dbReference type="SAM" id="MobiDB-lite"/>
    </source>
</evidence>
<dbReference type="GO" id="GO:0044325">
    <property type="term" value="F:transmembrane transporter binding"/>
    <property type="evidence" value="ECO:0007669"/>
    <property type="project" value="TreeGrafter"/>
</dbReference>
<evidence type="ECO:0000256" key="2">
    <source>
        <dbReference type="ARBA" id="ARBA00022857"/>
    </source>
</evidence>
<dbReference type="GO" id="GO:1901379">
    <property type="term" value="P:regulation of potassium ion transmembrane transport"/>
    <property type="evidence" value="ECO:0007669"/>
    <property type="project" value="TreeGrafter"/>
</dbReference>
<dbReference type="Pfam" id="PF00248">
    <property type="entry name" value="Aldo_ket_red"/>
    <property type="match status" value="2"/>
</dbReference>
<feature type="domain" description="NADP-dependent oxidoreductase" evidence="5">
    <location>
        <begin position="151"/>
        <end position="341"/>
    </location>
</feature>
<dbReference type="PANTHER" id="PTHR43150">
    <property type="entry name" value="HYPERKINETIC, ISOFORM M"/>
    <property type="match status" value="1"/>
</dbReference>
<sequence>MQVSIACNVGGGGGVGGGSSEHQLKERRAAMNTSAPSCQVKVKAEPENRLTLLGHAHMKEALGRHSNMKYRNLGKSGLRVSCLGLGTWVTFGSQISDEMAESVMSVAYDSGVNLFDTAEVYASGRAERTLGNILKKKGWRAETERGLSRKHIIEEVVRAMTFVIEQGMAMYWGTSRWNAVEIMEAYSVARQFNLVPPVCEQAEYHYFQRDKVELQLPELYHKIGVGAVTWSPLACGLLTGKYNQGVPETSRAAMKGYDWLKERLCSDEGKKQLSKIRELHQLADRLNCTAAQLAIAWCLRSEGVSSVLLGVSNTEQLLENLGSITVLSQLTPPLVAEMDALLGNKPRNSKEAAKR</sequence>
<evidence type="ECO:0000256" key="3">
    <source>
        <dbReference type="ARBA" id="ARBA00023002"/>
    </source>
</evidence>
<dbReference type="EMBL" id="VHII01000014">
    <property type="protein sequence ID" value="KAF1381138.1"/>
    <property type="molecule type" value="Genomic_DNA"/>
</dbReference>
<feature type="domain" description="NADP-dependent oxidoreductase" evidence="5">
    <location>
        <begin position="83"/>
        <end position="141"/>
    </location>
</feature>
<dbReference type="AlphaFoldDB" id="A0A6A5EPX9"/>
<dbReference type="Proteomes" id="UP000465112">
    <property type="component" value="Chromosome 14"/>
</dbReference>
<accession>A0A6A5EPX9</accession>
<dbReference type="PANTHER" id="PTHR43150:SF3">
    <property type="entry name" value="VOLTAGE-GATED POTASSIUM CHANNEL SUBUNIT BETA-3"/>
    <property type="match status" value="1"/>
</dbReference>
<dbReference type="GO" id="GO:0015459">
    <property type="term" value="F:potassium channel regulator activity"/>
    <property type="evidence" value="ECO:0007669"/>
    <property type="project" value="TreeGrafter"/>
</dbReference>
<evidence type="ECO:0000256" key="1">
    <source>
        <dbReference type="ARBA" id="ARBA00006515"/>
    </source>
</evidence>
<dbReference type="PRINTS" id="PR01577">
    <property type="entry name" value="KCNABCHANNEL"/>
</dbReference>
<dbReference type="InterPro" id="IPR005399">
    <property type="entry name" value="K_chnl_volt-dep_bsu_KCNAB-rel"/>
</dbReference>
<evidence type="ECO:0000313" key="7">
    <source>
        <dbReference type="Proteomes" id="UP000465112"/>
    </source>
</evidence>
<proteinExistence type="inferred from homology"/>
<reference evidence="6 7" key="1">
    <citation type="submission" date="2019-06" db="EMBL/GenBank/DDBJ databases">
        <title>A chromosome-scale genome assembly of the European perch, Perca fluviatilis.</title>
        <authorList>
            <person name="Roques C."/>
            <person name="Zahm M."/>
            <person name="Cabau C."/>
            <person name="Klopp C."/>
            <person name="Bouchez O."/>
            <person name="Donnadieu C."/>
            <person name="Kuhl H."/>
            <person name="Gislard M."/>
            <person name="Guendouz S."/>
            <person name="Journot L."/>
            <person name="Haffray P."/>
            <person name="Bestin A."/>
            <person name="Morvezen R."/>
            <person name="Feron R."/>
            <person name="Wen M."/>
            <person name="Jouanno E."/>
            <person name="Herpin A."/>
            <person name="Schartl M."/>
            <person name="Postlethwait J."/>
            <person name="Schaerlinger B."/>
            <person name="Chardard D."/>
            <person name="Lecocq T."/>
            <person name="Poncet C."/>
            <person name="Jaffrelo L."/>
            <person name="Lampietro C."/>
            <person name="Guiguen Y."/>
        </authorList>
    </citation>
    <scope>NUCLEOTIDE SEQUENCE [LARGE SCALE GENOMIC DNA]</scope>
    <source>
        <tissue evidence="6">Blood</tissue>
    </source>
</reference>
<keyword evidence="2" id="KW-0521">NADP</keyword>
<evidence type="ECO:0000259" key="5">
    <source>
        <dbReference type="Pfam" id="PF00248"/>
    </source>
</evidence>
<gene>
    <name evidence="6" type="ORF">PFLUV_G00171420</name>
</gene>
<keyword evidence="7" id="KW-1185">Reference proteome</keyword>
<name>A0A6A5EPX9_PERFL</name>
<organism evidence="6 7">
    <name type="scientific">Perca fluviatilis</name>
    <name type="common">European perch</name>
    <dbReference type="NCBI Taxonomy" id="8168"/>
    <lineage>
        <taxon>Eukaryota</taxon>
        <taxon>Metazoa</taxon>
        <taxon>Chordata</taxon>
        <taxon>Craniata</taxon>
        <taxon>Vertebrata</taxon>
        <taxon>Euteleostomi</taxon>
        <taxon>Actinopterygii</taxon>
        <taxon>Neopterygii</taxon>
        <taxon>Teleostei</taxon>
        <taxon>Neoteleostei</taxon>
        <taxon>Acanthomorphata</taxon>
        <taxon>Eupercaria</taxon>
        <taxon>Perciformes</taxon>
        <taxon>Percoidei</taxon>
        <taxon>Percidae</taxon>
        <taxon>Percinae</taxon>
        <taxon>Perca</taxon>
    </lineage>
</organism>
<protein>
    <recommendedName>
        <fullName evidence="5">NADP-dependent oxidoreductase domain-containing protein</fullName>
    </recommendedName>
</protein>
<dbReference type="SUPFAM" id="SSF51430">
    <property type="entry name" value="NAD(P)-linked oxidoreductase"/>
    <property type="match status" value="1"/>
</dbReference>
<comment type="similarity">
    <text evidence="1">Belongs to the shaker potassium channel beta subunit family.</text>
</comment>
<feature type="region of interest" description="Disordered" evidence="4">
    <location>
        <begin position="15"/>
        <end position="35"/>
    </location>
</feature>
<comment type="caution">
    <text evidence="6">The sequence shown here is derived from an EMBL/GenBank/DDBJ whole genome shotgun (WGS) entry which is preliminary data.</text>
</comment>
<dbReference type="PRINTS" id="PR01580">
    <property type="entry name" value="KCNAB3CHANEL"/>
</dbReference>
<dbReference type="InterPro" id="IPR036812">
    <property type="entry name" value="NAD(P)_OxRdtase_dom_sf"/>
</dbReference>
<dbReference type="GO" id="GO:0016491">
    <property type="term" value="F:oxidoreductase activity"/>
    <property type="evidence" value="ECO:0007669"/>
    <property type="project" value="UniProtKB-KW"/>
</dbReference>
<evidence type="ECO:0000313" key="6">
    <source>
        <dbReference type="EMBL" id="KAF1381138.1"/>
    </source>
</evidence>
<dbReference type="GO" id="GO:0008076">
    <property type="term" value="C:voltage-gated potassium channel complex"/>
    <property type="evidence" value="ECO:0007669"/>
    <property type="project" value="TreeGrafter"/>
</dbReference>
<dbReference type="GO" id="GO:0005249">
    <property type="term" value="F:voltage-gated potassium channel activity"/>
    <property type="evidence" value="ECO:0007669"/>
    <property type="project" value="InterPro"/>
</dbReference>
<dbReference type="InterPro" id="IPR023210">
    <property type="entry name" value="NADP_OxRdtase_dom"/>
</dbReference>
<keyword evidence="3" id="KW-0560">Oxidoreductase</keyword>